<sequence length="165" mass="18213">MEVTLKGSPLTVEGKQPTVGMMAPIFTLKNLQDKSVSLESLLGQPVILSVVPDIDTRICQLQTKRFNQEAGAMHDISFATISNNTKEQQANWCAAEGVDMEMLHDPDNQFGKAYGLYIPEANILARAIFVLNKTGEVVYEEIVSEIAQEPDYNQALTVAKELLLD</sequence>
<dbReference type="NCBIfam" id="NF001808">
    <property type="entry name" value="PRK00522.1"/>
    <property type="match status" value="1"/>
</dbReference>
<evidence type="ECO:0000259" key="5">
    <source>
        <dbReference type="PROSITE" id="PS51352"/>
    </source>
</evidence>
<dbReference type="RefSeq" id="WP_125942151.1">
    <property type="nucleotide sequence ID" value="NZ_PXZH01000001.1"/>
</dbReference>
<dbReference type="CDD" id="cd03014">
    <property type="entry name" value="PRX_Atyp2cys"/>
    <property type="match status" value="1"/>
</dbReference>
<evidence type="ECO:0000313" key="6">
    <source>
        <dbReference type="EMBL" id="RST89541.1"/>
    </source>
</evidence>
<evidence type="ECO:0000313" key="7">
    <source>
        <dbReference type="Proteomes" id="UP000277864"/>
    </source>
</evidence>
<keyword evidence="3" id="KW-1015">Disulfide bond</keyword>
<comment type="caution">
    <text evidence="6">The sequence shown here is derived from an EMBL/GenBank/DDBJ whole genome shotgun (WGS) entry which is preliminary data.</text>
</comment>
<dbReference type="PANTHER" id="PTHR43110:SF1">
    <property type="entry name" value="THIOL PEROXIDASE"/>
    <property type="match status" value="1"/>
</dbReference>
<protein>
    <submittedName>
        <fullName evidence="6">Thiol peroxidase</fullName>
    </submittedName>
</protein>
<evidence type="ECO:0000256" key="4">
    <source>
        <dbReference type="ARBA" id="ARBA00023284"/>
    </source>
</evidence>
<evidence type="ECO:0000256" key="1">
    <source>
        <dbReference type="ARBA" id="ARBA00022559"/>
    </source>
</evidence>
<reference evidence="6 7" key="1">
    <citation type="submission" date="2018-03" db="EMBL/GenBank/DDBJ databases">
        <authorList>
            <person name="Gulvik C.A."/>
        </authorList>
    </citation>
    <scope>NUCLEOTIDE SEQUENCE [LARGE SCALE GENOMIC DNA]</scope>
    <source>
        <strain evidence="6 7">JCM 31581</strain>
    </source>
</reference>
<keyword evidence="7" id="KW-1185">Reference proteome</keyword>
<proteinExistence type="predicted"/>
<keyword evidence="4" id="KW-0676">Redox-active center</keyword>
<dbReference type="EMBL" id="PXZH01000001">
    <property type="protein sequence ID" value="RST89541.1"/>
    <property type="molecule type" value="Genomic_DNA"/>
</dbReference>
<dbReference type="InterPro" id="IPR036249">
    <property type="entry name" value="Thioredoxin-like_sf"/>
</dbReference>
<name>A0A3S0ADZ2_9ENTE</name>
<dbReference type="Proteomes" id="UP000277864">
    <property type="component" value="Unassembled WGS sequence"/>
</dbReference>
<feature type="domain" description="Thioredoxin" evidence="5">
    <location>
        <begin position="17"/>
        <end position="164"/>
    </location>
</feature>
<dbReference type="GO" id="GO:0008379">
    <property type="term" value="F:thioredoxin peroxidase activity"/>
    <property type="evidence" value="ECO:0007669"/>
    <property type="project" value="InterPro"/>
</dbReference>
<dbReference type="PANTHER" id="PTHR43110">
    <property type="entry name" value="THIOL PEROXIDASE"/>
    <property type="match status" value="1"/>
</dbReference>
<gene>
    <name evidence="6" type="ORF">C7P63_00210</name>
</gene>
<evidence type="ECO:0000256" key="3">
    <source>
        <dbReference type="ARBA" id="ARBA00023157"/>
    </source>
</evidence>
<dbReference type="InterPro" id="IPR050455">
    <property type="entry name" value="Tpx_Peroxidase_subfamily"/>
</dbReference>
<dbReference type="InterPro" id="IPR002065">
    <property type="entry name" value="TPX"/>
</dbReference>
<keyword evidence="2" id="KW-0049">Antioxidant</keyword>
<dbReference type="Gene3D" id="3.40.30.10">
    <property type="entry name" value="Glutaredoxin"/>
    <property type="match status" value="1"/>
</dbReference>
<dbReference type="Pfam" id="PF00578">
    <property type="entry name" value="AhpC-TSA"/>
    <property type="match status" value="1"/>
</dbReference>
<dbReference type="SUPFAM" id="SSF52833">
    <property type="entry name" value="Thioredoxin-like"/>
    <property type="match status" value="1"/>
</dbReference>
<dbReference type="AlphaFoldDB" id="A0A3S0ADZ2"/>
<dbReference type="InterPro" id="IPR013766">
    <property type="entry name" value="Thioredoxin_domain"/>
</dbReference>
<accession>A0A3S0ADZ2</accession>
<organism evidence="6 7">
    <name type="scientific">Vagococcus humatus</name>
    <dbReference type="NCBI Taxonomy" id="1889241"/>
    <lineage>
        <taxon>Bacteria</taxon>
        <taxon>Bacillati</taxon>
        <taxon>Bacillota</taxon>
        <taxon>Bacilli</taxon>
        <taxon>Lactobacillales</taxon>
        <taxon>Enterococcaceae</taxon>
        <taxon>Vagococcus</taxon>
    </lineage>
</organism>
<dbReference type="InterPro" id="IPR000866">
    <property type="entry name" value="AhpC/TSA"/>
</dbReference>
<keyword evidence="1 6" id="KW-0575">Peroxidase</keyword>
<keyword evidence="1 6" id="KW-0560">Oxidoreductase</keyword>
<dbReference type="PROSITE" id="PS51352">
    <property type="entry name" value="THIOREDOXIN_2"/>
    <property type="match status" value="1"/>
</dbReference>
<evidence type="ECO:0000256" key="2">
    <source>
        <dbReference type="ARBA" id="ARBA00022862"/>
    </source>
</evidence>
<dbReference type="OrthoDB" id="9781543at2"/>